<sequence>MVVSRVLVDVRRLSGMALQLFYFFQIFLIHYSNTTLLHLNTAFHERHLKLIAFLI</sequence>
<reference evidence="3" key="1">
    <citation type="submission" date="2014-09" db="EMBL/GenBank/DDBJ databases">
        <authorList>
            <person name="Mudge J."/>
            <person name="Ramaraj T."/>
            <person name="Lindquist I.E."/>
            <person name="Bharti A.K."/>
            <person name="Sundararajan A."/>
            <person name="Cameron C.T."/>
            <person name="Woodward J.E."/>
            <person name="May G.D."/>
            <person name="Brubaker C."/>
            <person name="Broadhvest J."/>
            <person name="Wilkins T.A."/>
        </authorList>
    </citation>
    <scope>NUCLEOTIDE SEQUENCE</scope>
    <source>
        <strain evidence="3">cv. AKA8401</strain>
    </source>
</reference>
<dbReference type="EMBL" id="KN411354">
    <property type="protein sequence ID" value="KHG18775.1"/>
    <property type="molecule type" value="Genomic_DNA"/>
</dbReference>
<keyword evidence="1" id="KW-1133">Transmembrane helix</keyword>
<organism evidence="2 3">
    <name type="scientific">Gossypium arboreum</name>
    <name type="common">Tree cotton</name>
    <name type="synonym">Gossypium nanking</name>
    <dbReference type="NCBI Taxonomy" id="29729"/>
    <lineage>
        <taxon>Eukaryota</taxon>
        <taxon>Viridiplantae</taxon>
        <taxon>Streptophyta</taxon>
        <taxon>Embryophyta</taxon>
        <taxon>Tracheophyta</taxon>
        <taxon>Spermatophyta</taxon>
        <taxon>Magnoliopsida</taxon>
        <taxon>eudicotyledons</taxon>
        <taxon>Gunneridae</taxon>
        <taxon>Pentapetalae</taxon>
        <taxon>rosids</taxon>
        <taxon>malvids</taxon>
        <taxon>Malvales</taxon>
        <taxon>Malvaceae</taxon>
        <taxon>Malvoideae</taxon>
        <taxon>Gossypium</taxon>
    </lineage>
</organism>
<dbReference type="AlphaFoldDB" id="A0A0B0P147"/>
<keyword evidence="1" id="KW-0812">Transmembrane</keyword>
<feature type="transmembrane region" description="Helical" evidence="1">
    <location>
        <begin position="20"/>
        <end position="39"/>
    </location>
</feature>
<evidence type="ECO:0000313" key="2">
    <source>
        <dbReference type="EMBL" id="KHG18775.1"/>
    </source>
</evidence>
<evidence type="ECO:0000256" key="1">
    <source>
        <dbReference type="SAM" id="Phobius"/>
    </source>
</evidence>
<keyword evidence="3" id="KW-1185">Reference proteome</keyword>
<accession>A0A0B0P147</accession>
<protein>
    <submittedName>
        <fullName evidence="2">Uncharacterized protein</fullName>
    </submittedName>
</protein>
<name>A0A0B0P147_GOSAR</name>
<gene>
    <name evidence="2" type="ORF">F383_01879</name>
</gene>
<keyword evidence="1" id="KW-0472">Membrane</keyword>
<proteinExistence type="predicted"/>
<dbReference type="Proteomes" id="UP000032142">
    <property type="component" value="Unassembled WGS sequence"/>
</dbReference>
<evidence type="ECO:0000313" key="3">
    <source>
        <dbReference type="Proteomes" id="UP000032142"/>
    </source>
</evidence>